<organism evidence="2 3">
    <name type="scientific">Linnemannia schmuckeri</name>
    <dbReference type="NCBI Taxonomy" id="64567"/>
    <lineage>
        <taxon>Eukaryota</taxon>
        <taxon>Fungi</taxon>
        <taxon>Fungi incertae sedis</taxon>
        <taxon>Mucoromycota</taxon>
        <taxon>Mortierellomycotina</taxon>
        <taxon>Mortierellomycetes</taxon>
        <taxon>Mortierellales</taxon>
        <taxon>Mortierellaceae</taxon>
        <taxon>Linnemannia</taxon>
    </lineage>
</organism>
<dbReference type="Proteomes" id="UP000748756">
    <property type="component" value="Unassembled WGS sequence"/>
</dbReference>
<comment type="caution">
    <text evidence="2">The sequence shown here is derived from an EMBL/GenBank/DDBJ whole genome shotgun (WGS) entry which is preliminary data.</text>
</comment>
<evidence type="ECO:0000256" key="1">
    <source>
        <dbReference type="SAM" id="MobiDB-lite"/>
    </source>
</evidence>
<name>A0A9P5S471_9FUNG</name>
<accession>A0A9P5S471</accession>
<keyword evidence="3" id="KW-1185">Reference proteome</keyword>
<protein>
    <submittedName>
        <fullName evidence="2">Uncharacterized protein</fullName>
    </submittedName>
</protein>
<feature type="compositionally biased region" description="Basic and acidic residues" evidence="1">
    <location>
        <begin position="1"/>
        <end position="18"/>
    </location>
</feature>
<feature type="compositionally biased region" description="Basic and acidic residues" evidence="1">
    <location>
        <begin position="290"/>
        <end position="303"/>
    </location>
</feature>
<feature type="compositionally biased region" description="Gly residues" evidence="1">
    <location>
        <begin position="305"/>
        <end position="315"/>
    </location>
</feature>
<evidence type="ECO:0000313" key="2">
    <source>
        <dbReference type="EMBL" id="KAF9154453.1"/>
    </source>
</evidence>
<feature type="compositionally biased region" description="Low complexity" evidence="1">
    <location>
        <begin position="40"/>
        <end position="52"/>
    </location>
</feature>
<evidence type="ECO:0000313" key="3">
    <source>
        <dbReference type="Proteomes" id="UP000748756"/>
    </source>
</evidence>
<dbReference type="AlphaFoldDB" id="A0A9P5S471"/>
<feature type="compositionally biased region" description="Acidic residues" evidence="1">
    <location>
        <begin position="183"/>
        <end position="195"/>
    </location>
</feature>
<sequence length="346" mass="37320">MQIKTEDHTTADLPDRRNLLQATASSRPGEQKQATVHVRSISPSGGQSTSSTRWPASGFKTSAVKHPALAPTNRSTTRTKTTSLTSGAEAATLTRRSSSTKKSTKQSQQHGHSTVLEYDDSPSGSDIRTEASDDEILTLTRKTQKASDRPNRQLKLNQPLEPFEADEQDPGSNEEFQAKALDTDDADPGDDDSDSGDDHAPVVVQPKPKSPQKRQTLSGVHLNAPDPRTKISTPLQIKIRRLWEDFDDDQPSTRGSTPMTNALLDINNTGARKTKGKSKAGSGSTSNKRLIKDALISDHEPQKDGPGGPGHGSNTGKGARALRSSQQKSDADKENQFLANDTQTIS</sequence>
<gene>
    <name evidence="2" type="ORF">BG015_000927</name>
</gene>
<reference evidence="2" key="1">
    <citation type="journal article" date="2020" name="Fungal Divers.">
        <title>Resolving the Mortierellaceae phylogeny through synthesis of multi-gene phylogenetics and phylogenomics.</title>
        <authorList>
            <person name="Vandepol N."/>
            <person name="Liber J."/>
            <person name="Desiro A."/>
            <person name="Na H."/>
            <person name="Kennedy M."/>
            <person name="Barry K."/>
            <person name="Grigoriev I.V."/>
            <person name="Miller A.N."/>
            <person name="O'Donnell K."/>
            <person name="Stajich J.E."/>
            <person name="Bonito G."/>
        </authorList>
    </citation>
    <scope>NUCLEOTIDE SEQUENCE</scope>
    <source>
        <strain evidence="2">NRRL 6426</strain>
    </source>
</reference>
<dbReference type="EMBL" id="JAAAUQ010000116">
    <property type="protein sequence ID" value="KAF9154453.1"/>
    <property type="molecule type" value="Genomic_DNA"/>
</dbReference>
<feature type="compositionally biased region" description="Polar residues" evidence="1">
    <location>
        <begin position="20"/>
        <end position="34"/>
    </location>
</feature>
<feature type="compositionally biased region" description="Low complexity" evidence="1">
    <location>
        <begin position="72"/>
        <end position="86"/>
    </location>
</feature>
<feature type="region of interest" description="Disordered" evidence="1">
    <location>
        <begin position="1"/>
        <end position="346"/>
    </location>
</feature>
<proteinExistence type="predicted"/>
<feature type="compositionally biased region" description="Polar residues" evidence="1">
    <location>
        <begin position="337"/>
        <end position="346"/>
    </location>
</feature>